<comment type="caution">
    <text evidence="3">The sequence shown here is derived from an EMBL/GenBank/DDBJ whole genome shotgun (WGS) entry which is preliminary data.</text>
</comment>
<evidence type="ECO:0000313" key="3">
    <source>
        <dbReference type="EMBL" id="EFA79573.1"/>
    </source>
</evidence>
<dbReference type="InterPro" id="IPR024554">
    <property type="entry name" value="LEC1-like_C"/>
</dbReference>
<feature type="domain" description="PX" evidence="2">
    <location>
        <begin position="209"/>
        <end position="351"/>
    </location>
</feature>
<dbReference type="PANTHER" id="PTHR47185:SF1">
    <property type="entry name" value="PX DOMAIN-CONTAINING PROTEIN YPR097W"/>
    <property type="match status" value="1"/>
</dbReference>
<feature type="region of interest" description="Disordered" evidence="1">
    <location>
        <begin position="727"/>
        <end position="810"/>
    </location>
</feature>
<accession>D3BGH3</accession>
<evidence type="ECO:0000256" key="1">
    <source>
        <dbReference type="SAM" id="MobiDB-lite"/>
    </source>
</evidence>
<dbReference type="AlphaFoldDB" id="D3BGH3"/>
<protein>
    <recommendedName>
        <fullName evidence="2">PX domain-containing protein</fullName>
    </recommendedName>
</protein>
<organism evidence="3 4">
    <name type="scientific">Heterostelium pallidum (strain ATCC 26659 / Pp 5 / PN500)</name>
    <name type="common">Cellular slime mold</name>
    <name type="synonym">Polysphondylium pallidum</name>
    <dbReference type="NCBI Taxonomy" id="670386"/>
    <lineage>
        <taxon>Eukaryota</taxon>
        <taxon>Amoebozoa</taxon>
        <taxon>Evosea</taxon>
        <taxon>Eumycetozoa</taxon>
        <taxon>Dictyostelia</taxon>
        <taxon>Acytosteliales</taxon>
        <taxon>Acytosteliaceae</taxon>
        <taxon>Heterostelium</taxon>
    </lineage>
</organism>
<dbReference type="InParanoid" id="D3BGH3"/>
<evidence type="ECO:0000259" key="2">
    <source>
        <dbReference type="Pfam" id="PF12825"/>
    </source>
</evidence>
<gene>
    <name evidence="3" type="ORF">PPL_07624</name>
</gene>
<name>D3BGH3_HETP5</name>
<feature type="compositionally biased region" description="Low complexity" evidence="1">
    <location>
        <begin position="484"/>
        <end position="493"/>
    </location>
</feature>
<feature type="compositionally biased region" description="Basic and acidic residues" evidence="1">
    <location>
        <begin position="794"/>
        <end position="807"/>
    </location>
</feature>
<dbReference type="GeneID" id="31363105"/>
<dbReference type="OMA" id="SLWMERE"/>
<proteinExistence type="predicted"/>
<dbReference type="EMBL" id="ADBJ01000034">
    <property type="protein sequence ID" value="EFA79573.1"/>
    <property type="molecule type" value="Genomic_DNA"/>
</dbReference>
<evidence type="ECO:0000313" key="4">
    <source>
        <dbReference type="Proteomes" id="UP000001396"/>
    </source>
</evidence>
<feature type="region of interest" description="Disordered" evidence="1">
    <location>
        <begin position="138"/>
        <end position="170"/>
    </location>
</feature>
<reference evidence="3 4" key="1">
    <citation type="journal article" date="2011" name="Genome Res.">
        <title>Phylogeny-wide analysis of social amoeba genomes highlights ancient origins for complex intercellular communication.</title>
        <authorList>
            <person name="Heidel A.J."/>
            <person name="Lawal H.M."/>
            <person name="Felder M."/>
            <person name="Schilde C."/>
            <person name="Helps N.R."/>
            <person name="Tunggal B."/>
            <person name="Rivero F."/>
            <person name="John U."/>
            <person name="Schleicher M."/>
            <person name="Eichinger L."/>
            <person name="Platzer M."/>
            <person name="Noegel A.A."/>
            <person name="Schaap P."/>
            <person name="Gloeckner G."/>
        </authorList>
    </citation>
    <scope>NUCLEOTIDE SEQUENCE [LARGE SCALE GENOMIC DNA]</scope>
    <source>
        <strain evidence="4">ATCC 26659 / Pp 5 / PN500</strain>
    </source>
</reference>
<dbReference type="RefSeq" id="XP_020431694.1">
    <property type="nucleotide sequence ID" value="XM_020578459.1"/>
</dbReference>
<sequence length="873" mass="100531">MQEYTEVKLNLDQESYFKQQLLKYSVMEEIKIYFNDADFLNDTLFLKFLFDQLTTIPLLANKESAKTKFRQLIHTLPQIVIQSQLASKQETRDQFRKFVVKVFDVALRTPMERTNDKTLKIFVDPSVANAEKEWIKERRRDEQHKQETLDDEEDEKIMEERDRNPKDIERDESIAKLQKRLTELTQIIIMNIEKKNRDAAHGTGDSHNGISSLFNIILKTKHMKDLPDEFTEFVNTVIKIMSLWMERELRDPKQVQKMKRLYMITPVKAIRASLAIANPITLLKGFIILFLAKPFGSRNLIQTITSVMVEIGKTERTLKKSQKDAETALLNIPNKNVRKLLMAKMKGFVQNIHQISSFDGQPIAYFKDVPDSLSVMQYQWPGSPPVDSAIIATLDEEHFKALFEYVKMEKRKKEKNDFIDILGNDEMIDIIRELLPVLYEPLGKLFCKANIGYHFEKIAYVMKKIITVAESGELVEDDDHDLELNNNSNGNGSHVAADEFDDYHPKSAGHTPPYIDSDLDIHGSPNQPVTVTEDKKSNSGNSLLRSTFGWLKPSNLFSSSSTTTTTTTTTQQLPKSQPTTPQTQYSNISNNENHNNGEESIDTRDLKKKFKKDKSAHITMNERLALYEDACRILMERIYDMVHDLVVSDAKMNVNEHDGTIATGLLSQSVSWLLGLLQFLKDEEVDVYTEIFKPLSPNMKERVIEELELVIAYRRWRMDVGDIEENKEVSDNQTDASQVSAGENGHKKDKESKREEKKREKEKEKEKKKQQKSPRKPSPSHNKENGNGNEADEDKDKEREPGPDKPKLVYIPQLTGPFIELIKSRFDRLGDPSKYSLVNLSKIIVNPDDIPRDQDLTVNNNNNIFESPVEVKK</sequence>
<feature type="compositionally biased region" description="Basic and acidic residues" evidence="1">
    <location>
        <begin position="138"/>
        <end position="148"/>
    </location>
</feature>
<feature type="compositionally biased region" description="Basic and acidic residues" evidence="1">
    <location>
        <begin position="595"/>
        <end position="605"/>
    </location>
</feature>
<feature type="compositionally biased region" description="Basic and acidic residues" evidence="1">
    <location>
        <begin position="158"/>
        <end position="170"/>
    </location>
</feature>
<dbReference type="STRING" id="670386.D3BGH3"/>
<feature type="domain" description="PX" evidence="2">
    <location>
        <begin position="395"/>
        <end position="471"/>
    </location>
</feature>
<feature type="compositionally biased region" description="Basic and acidic residues" evidence="1">
    <location>
        <begin position="744"/>
        <end position="767"/>
    </location>
</feature>
<dbReference type="InterPro" id="IPR047168">
    <property type="entry name" value="LEC1-like"/>
</dbReference>
<dbReference type="Proteomes" id="UP000001396">
    <property type="component" value="Unassembled WGS sequence"/>
</dbReference>
<keyword evidence="4" id="KW-1185">Reference proteome</keyword>
<feature type="region of interest" description="Disordered" evidence="1">
    <location>
        <begin position="480"/>
        <end position="540"/>
    </location>
</feature>
<feature type="compositionally biased region" description="Polar residues" evidence="1">
    <location>
        <begin position="731"/>
        <end position="741"/>
    </location>
</feature>
<feature type="region of interest" description="Disordered" evidence="1">
    <location>
        <begin position="559"/>
        <end position="605"/>
    </location>
</feature>
<dbReference type="Pfam" id="PF12825">
    <property type="entry name" value="DUF3818"/>
    <property type="match status" value="2"/>
</dbReference>
<feature type="compositionally biased region" description="Low complexity" evidence="1">
    <location>
        <begin position="559"/>
        <end position="594"/>
    </location>
</feature>
<dbReference type="PANTHER" id="PTHR47185">
    <property type="entry name" value="PX DOMAIN-CONTAINING PROTEIN YPR097W"/>
    <property type="match status" value="1"/>
</dbReference>